<keyword evidence="6" id="KW-1185">Reference proteome</keyword>
<dbReference type="InterPro" id="IPR009078">
    <property type="entry name" value="Ferritin-like_SF"/>
</dbReference>
<dbReference type="CDD" id="cd00657">
    <property type="entry name" value="Ferritin_like"/>
    <property type="match status" value="1"/>
</dbReference>
<evidence type="ECO:0000256" key="3">
    <source>
        <dbReference type="PIRSR" id="PIRSR018063-50"/>
    </source>
</evidence>
<dbReference type="PANTHER" id="PTHR30295:SF1">
    <property type="entry name" value="DNA PROTECTION DURING STARVATION PROTEIN"/>
    <property type="match status" value="1"/>
</dbReference>
<keyword evidence="1" id="KW-0409">Iron storage</keyword>
<dbReference type="EMBL" id="DS989874">
    <property type="protein sequence ID" value="EDX71337.1"/>
    <property type="molecule type" value="Genomic_DNA"/>
</dbReference>
<name>B4W3D9_9CYAN</name>
<dbReference type="PANTHER" id="PTHR30295">
    <property type="entry name" value="BACTERIOFERRITIN"/>
    <property type="match status" value="1"/>
</dbReference>
<gene>
    <name evidence="5" type="ORF">MC7420_3452</name>
</gene>
<dbReference type="PROSITE" id="PS50905">
    <property type="entry name" value="FERRITIN_LIKE"/>
    <property type="match status" value="1"/>
</dbReference>
<evidence type="ECO:0000259" key="4">
    <source>
        <dbReference type="PROSITE" id="PS50905"/>
    </source>
</evidence>
<dbReference type="InterPro" id="IPR008331">
    <property type="entry name" value="Ferritin_DPS_dom"/>
</dbReference>
<dbReference type="GO" id="GO:0020037">
    <property type="term" value="F:heme binding"/>
    <property type="evidence" value="ECO:0007669"/>
    <property type="project" value="TreeGrafter"/>
</dbReference>
<feature type="binding site" evidence="3">
    <location>
        <position position="172"/>
    </location>
    <ligand>
        <name>Fe cation</name>
        <dbReference type="ChEBI" id="CHEBI:24875"/>
    </ligand>
</feature>
<dbReference type="InterPro" id="IPR012347">
    <property type="entry name" value="Ferritin-like"/>
</dbReference>
<dbReference type="STRING" id="118168.MC7420_3452"/>
<sequence>MTATQTKNQLYDIDKIRQQARQSIEEGAVTEDYPLNREQACQYLNEALATEILCVMRYRHHQVIAKGINYPQVAAEFAEHAEQEQEHTMMLAERIDQLGGDPDFNPATIMERSSTEYGSTGANIELTQLIKEDLVAERIAIEVYRKLVGFFGHADPTTRHIVESILEDEEDHASELADLLAAIDPRNKPS</sequence>
<dbReference type="PIRSF" id="PIRSF018063">
    <property type="entry name" value="Ferrtn_UCP018063"/>
    <property type="match status" value="1"/>
</dbReference>
<evidence type="ECO:0000256" key="2">
    <source>
        <dbReference type="ARBA" id="ARBA00023004"/>
    </source>
</evidence>
<evidence type="ECO:0000313" key="5">
    <source>
        <dbReference type="EMBL" id="EDX71337.1"/>
    </source>
</evidence>
<keyword evidence="2 3" id="KW-0408">Iron</keyword>
<dbReference type="eggNOG" id="COG2193">
    <property type="taxonomic scope" value="Bacteria"/>
</dbReference>
<organism evidence="5 6">
    <name type="scientific">Coleofasciculus chthonoplastes PCC 7420</name>
    <dbReference type="NCBI Taxonomy" id="118168"/>
    <lineage>
        <taxon>Bacteria</taxon>
        <taxon>Bacillati</taxon>
        <taxon>Cyanobacteriota</taxon>
        <taxon>Cyanophyceae</taxon>
        <taxon>Coleofasciculales</taxon>
        <taxon>Coleofasciculaceae</taxon>
        <taxon>Coleofasciculus</taxon>
    </lineage>
</organism>
<keyword evidence="3" id="KW-0479">Metal-binding</keyword>
<feature type="binding site" evidence="3">
    <location>
        <position position="87"/>
    </location>
    <ligand>
        <name>Fe cation</name>
        <dbReference type="ChEBI" id="CHEBI:24875"/>
    </ligand>
</feature>
<dbReference type="InterPro" id="IPR009040">
    <property type="entry name" value="Ferritin-like_diiron"/>
</dbReference>
<dbReference type="GO" id="GO:0008199">
    <property type="term" value="F:ferric iron binding"/>
    <property type="evidence" value="ECO:0007669"/>
    <property type="project" value="InterPro"/>
</dbReference>
<dbReference type="OrthoDB" id="9800505at2"/>
<evidence type="ECO:0000256" key="1">
    <source>
        <dbReference type="ARBA" id="ARBA00022434"/>
    </source>
</evidence>
<feature type="domain" description="Ferritin-like diiron" evidence="4">
    <location>
        <begin position="34"/>
        <end position="187"/>
    </location>
</feature>
<feature type="binding site" evidence="3">
    <location>
        <position position="137"/>
    </location>
    <ligand>
        <name>Fe cation</name>
        <dbReference type="ChEBI" id="CHEBI:24875"/>
    </ligand>
</feature>
<reference evidence="5 6" key="1">
    <citation type="submission" date="2008-07" db="EMBL/GenBank/DDBJ databases">
        <authorList>
            <person name="Tandeau de Marsac N."/>
            <person name="Ferriera S."/>
            <person name="Johnson J."/>
            <person name="Kravitz S."/>
            <person name="Beeson K."/>
            <person name="Sutton G."/>
            <person name="Rogers Y.-H."/>
            <person name="Friedman R."/>
            <person name="Frazier M."/>
            <person name="Venter J.C."/>
        </authorList>
    </citation>
    <scope>NUCLEOTIDE SEQUENCE [LARGE SCALE GENOMIC DNA]</scope>
    <source>
        <strain evidence="5 6">PCC 7420</strain>
    </source>
</reference>
<dbReference type="AlphaFoldDB" id="B4W3D9"/>
<dbReference type="SUPFAM" id="SSF47240">
    <property type="entry name" value="Ferritin-like"/>
    <property type="match status" value="1"/>
</dbReference>
<protein>
    <submittedName>
        <fullName evidence="5">Ferritin-like domain subfamily</fullName>
    </submittedName>
</protein>
<dbReference type="Proteomes" id="UP000003835">
    <property type="component" value="Unassembled WGS sequence"/>
</dbReference>
<dbReference type="GO" id="GO:0006879">
    <property type="term" value="P:intracellular iron ion homeostasis"/>
    <property type="evidence" value="ECO:0007669"/>
    <property type="project" value="UniProtKB-KW"/>
</dbReference>
<dbReference type="Pfam" id="PF00210">
    <property type="entry name" value="Ferritin"/>
    <property type="match status" value="1"/>
</dbReference>
<accession>B4W3D9</accession>
<dbReference type="Gene3D" id="1.20.1260.10">
    <property type="match status" value="1"/>
</dbReference>
<dbReference type="GO" id="GO:0005829">
    <property type="term" value="C:cytosol"/>
    <property type="evidence" value="ECO:0007669"/>
    <property type="project" value="TreeGrafter"/>
</dbReference>
<dbReference type="GO" id="GO:0004322">
    <property type="term" value="F:ferroxidase activity"/>
    <property type="evidence" value="ECO:0007669"/>
    <property type="project" value="TreeGrafter"/>
</dbReference>
<feature type="binding site" evidence="3">
    <location>
        <position position="51"/>
    </location>
    <ligand>
        <name>Fe cation</name>
        <dbReference type="ChEBI" id="CHEBI:24875"/>
    </ligand>
</feature>
<dbReference type="RefSeq" id="WP_006105871.1">
    <property type="nucleotide sequence ID" value="NZ_DS989874.1"/>
</dbReference>
<proteinExistence type="predicted"/>
<evidence type="ECO:0000313" key="6">
    <source>
        <dbReference type="Proteomes" id="UP000003835"/>
    </source>
</evidence>
<dbReference type="InterPro" id="IPR014490">
    <property type="entry name" value="Dps-like"/>
</dbReference>
<feature type="binding site" evidence="3">
    <location>
        <position position="169"/>
    </location>
    <ligand>
        <name>Fe cation</name>
        <dbReference type="ChEBI" id="CHEBI:24875"/>
    </ligand>
</feature>
<dbReference type="HOGENOM" id="CLU_104506_4_1_3"/>